<reference evidence="2" key="1">
    <citation type="submission" date="2021-01" db="EMBL/GenBank/DDBJ databases">
        <authorList>
            <person name="Corre E."/>
            <person name="Pelletier E."/>
            <person name="Niang G."/>
            <person name="Scheremetjew M."/>
            <person name="Finn R."/>
            <person name="Kale V."/>
            <person name="Holt S."/>
            <person name="Cochrane G."/>
            <person name="Meng A."/>
            <person name="Brown T."/>
            <person name="Cohen L."/>
        </authorList>
    </citation>
    <scope>NUCLEOTIDE SEQUENCE</scope>
    <source>
        <strain evidence="2">NY070348D</strain>
    </source>
</reference>
<feature type="region of interest" description="Disordered" evidence="1">
    <location>
        <begin position="1"/>
        <end position="78"/>
    </location>
</feature>
<protein>
    <submittedName>
        <fullName evidence="2">Uncharacterized protein</fullName>
    </submittedName>
</protein>
<feature type="region of interest" description="Disordered" evidence="1">
    <location>
        <begin position="676"/>
        <end position="724"/>
    </location>
</feature>
<dbReference type="AlphaFoldDB" id="A0A7S2SME4"/>
<feature type="compositionally biased region" description="Polar residues" evidence="1">
    <location>
        <begin position="703"/>
        <end position="724"/>
    </location>
</feature>
<feature type="compositionally biased region" description="Basic residues" evidence="1">
    <location>
        <begin position="1"/>
        <end position="11"/>
    </location>
</feature>
<accession>A0A7S2SME4</accession>
<gene>
    <name evidence="2" type="ORF">QSP1433_LOCUS15680</name>
</gene>
<evidence type="ECO:0000256" key="1">
    <source>
        <dbReference type="SAM" id="MobiDB-lite"/>
    </source>
</evidence>
<name>A0A7S2SME4_9STRA</name>
<evidence type="ECO:0000313" key="2">
    <source>
        <dbReference type="EMBL" id="CAD9704312.1"/>
    </source>
</evidence>
<feature type="compositionally biased region" description="Low complexity" evidence="1">
    <location>
        <begin position="59"/>
        <end position="68"/>
    </location>
</feature>
<proteinExistence type="predicted"/>
<feature type="compositionally biased region" description="Polar residues" evidence="1">
    <location>
        <begin position="439"/>
        <end position="453"/>
    </location>
</feature>
<organism evidence="2">
    <name type="scientific">Mucochytrium quahogii</name>
    <dbReference type="NCBI Taxonomy" id="96639"/>
    <lineage>
        <taxon>Eukaryota</taxon>
        <taxon>Sar</taxon>
        <taxon>Stramenopiles</taxon>
        <taxon>Bigyra</taxon>
        <taxon>Labyrinthulomycetes</taxon>
        <taxon>Thraustochytrida</taxon>
        <taxon>Thraustochytriidae</taxon>
        <taxon>Mucochytrium</taxon>
    </lineage>
</organism>
<feature type="region of interest" description="Disordered" evidence="1">
    <location>
        <begin position="430"/>
        <end position="457"/>
    </location>
</feature>
<dbReference type="EMBL" id="HBHK01024932">
    <property type="protein sequence ID" value="CAD9704312.1"/>
    <property type="molecule type" value="Transcribed_RNA"/>
</dbReference>
<sequence length="1195" mass="132835">MSQVERKRKRVTVSDSSSESSDEEDLSHKVQRLSSNSGQGDCGGVDGWTKGVEDDESSSDSSSSSDSEGSQETHKESDQFIQKDDYAVLYAKCIQTAWRHNTFTYCLSIDTEEDFERLLQLVEACMKLKDDPYKLSDVVCAAVKCDDTKLKAVARVRFFLGVFRALGEYCKYVGEFPKSNAKKRLESFGIIKLIIQNHVEELWKRANPLKNVYAKTNEVYSLIRIYAGCMGEYAKLQESDKQQPLDVVGKDIVRYLARNKELDVFFLHEISQPGGVSHGPKDDEKTYFFERFKHDILACVDSVSLNPAPEKKLASPKRPPQQDPMYMAAEIEWRAPRRVIGCNADTFNSTLSEARERERTRISRQIQWQPFNNTVPACPFEPKVGTVGIIEQDKSARIVSFKPSCDPGGGDAYDGDDQGSSTVVEELAAGADHAEQDDNSSSTTLGKEQIPTTDKSEVQIEPNLVQKWVDAWFGTPIIPTNKGAVEQFFAKLSEEHVEDADKNAFYQSLLTAPQSEGDLRGRAIILDILEREMAMAWFDFLVKCPQFNVLWLLERLVEGFLKMYKDNPTRQAGSGVLVNLTDVAKAMMKTEDEDGVLKVFARILHAVGTPLPPIPELIRMHKENAGTSTTVSSESMGSKSALLKSKQLIGPNPSVTSSKSCESKKDLAQLNRTTGKTLTGTVDGGQPIEKPCRIPSGEIGPTRLNNPPGISSSRTKTELSSKASRVTTGEVDLARLNNTPGSSSSSKIGQKAKFDELVKSWEETCLGFPACCSFFSEVNNLSDKFKFRILCTNIGISDSTILHSIIRLNVDHLFVLYLSCCQSLPATAVGFKIHLLCDDSGFTPMELALMKCSVSNFGKYLQILNHLDGLASKSLRSWPKIYSKILLGAGKVPAILMQDGVRLGVLKLYLEHCLFYFRKPGRGMNLDRRVATLVNCKTKDMPSQNSELVEKFQKDLAAISDQSKKSYWEARLKLCNTPQAYKDFFFDLEDHCPLEVQAKVLVERLDSPFGSVLNSVAYHDSVMGSACIGVWFEAVKRLHNVEIISKRDIMDSLLLTNNHKKHTTLCILMGKTGVDSEALEIYFKILSWSDDESFCKRLLFGSGLPCSAKPFILAMQSRSAGLMKAILDYGVAVLPLKDIRTHIAWALGVVPPDVQKVAKAFYARVLSESGSTIAARLSNTSVLRTKSGLKIEKYH</sequence>